<evidence type="ECO:0000256" key="1">
    <source>
        <dbReference type="ARBA" id="ARBA00007162"/>
    </source>
</evidence>
<dbReference type="NCBIfam" id="TIGR03431">
    <property type="entry name" value="PhnD"/>
    <property type="match status" value="1"/>
</dbReference>
<protein>
    <submittedName>
        <fullName evidence="4">Phosphonate transport system substrate-binding protein</fullName>
    </submittedName>
</protein>
<keyword evidence="5" id="KW-1185">Reference proteome</keyword>
<feature type="signal peptide" evidence="3">
    <location>
        <begin position="1"/>
        <end position="25"/>
    </location>
</feature>
<dbReference type="OrthoDB" id="9802896at2"/>
<dbReference type="PANTHER" id="PTHR35841">
    <property type="entry name" value="PHOSPHONATES-BINDING PERIPLASMIC PROTEIN"/>
    <property type="match status" value="1"/>
</dbReference>
<dbReference type="GO" id="GO:0015716">
    <property type="term" value="P:organic phosphonate transport"/>
    <property type="evidence" value="ECO:0007669"/>
    <property type="project" value="InterPro"/>
</dbReference>
<dbReference type="PANTHER" id="PTHR35841:SF1">
    <property type="entry name" value="PHOSPHONATES-BINDING PERIPLASMIC PROTEIN"/>
    <property type="match status" value="1"/>
</dbReference>
<evidence type="ECO:0000256" key="3">
    <source>
        <dbReference type="SAM" id="SignalP"/>
    </source>
</evidence>
<dbReference type="RefSeq" id="WP_088562841.1">
    <property type="nucleotide sequence ID" value="NZ_FYEH01000018.1"/>
</dbReference>
<evidence type="ECO:0000313" key="5">
    <source>
        <dbReference type="Proteomes" id="UP000197065"/>
    </source>
</evidence>
<gene>
    <name evidence="4" type="ORF">SAMN07250955_11816</name>
</gene>
<dbReference type="Pfam" id="PF12974">
    <property type="entry name" value="Phosphonate-bd"/>
    <property type="match status" value="1"/>
</dbReference>
<proteinExistence type="inferred from homology"/>
<evidence type="ECO:0000256" key="2">
    <source>
        <dbReference type="ARBA" id="ARBA00022729"/>
    </source>
</evidence>
<keyword evidence="2 3" id="KW-0732">Signal</keyword>
<evidence type="ECO:0000313" key="4">
    <source>
        <dbReference type="EMBL" id="SNB78208.1"/>
    </source>
</evidence>
<reference evidence="4 5" key="1">
    <citation type="submission" date="2017-06" db="EMBL/GenBank/DDBJ databases">
        <authorList>
            <person name="Kim H.J."/>
            <person name="Triplett B.A."/>
        </authorList>
    </citation>
    <scope>NUCLEOTIDE SEQUENCE [LARGE SCALE GENOMIC DNA]</scope>
    <source>
        <strain evidence="4 5">B29T1</strain>
    </source>
</reference>
<feature type="chain" id="PRO_5012035781" evidence="3">
    <location>
        <begin position="26"/>
        <end position="312"/>
    </location>
</feature>
<name>A0A212RZH3_9PROT</name>
<dbReference type="InterPro" id="IPR005770">
    <property type="entry name" value="PhnD"/>
</dbReference>
<dbReference type="CDD" id="cd01071">
    <property type="entry name" value="PBP2_PhnD_like"/>
    <property type="match status" value="1"/>
</dbReference>
<accession>A0A212RZH3</accession>
<dbReference type="NCBIfam" id="TIGR01098">
    <property type="entry name" value="3A0109s03R"/>
    <property type="match status" value="1"/>
</dbReference>
<dbReference type="GO" id="GO:0043190">
    <property type="term" value="C:ATP-binding cassette (ABC) transporter complex"/>
    <property type="evidence" value="ECO:0007669"/>
    <property type="project" value="InterPro"/>
</dbReference>
<sequence length="312" mass="33415">MSIFGQALRAACATALLLSTTAADAQDWKARIPVIRIGILGGENAADRLTNYACWKDKLEAHFNVPVELFPAADYAGVIQGLLAGQLDIANAFSPNSYASIVSQDPDAVEAVATQRQTDGSLGYYSVIIARKDSGLKTVADLKGKTLAFADPNSTSGYLYPSFELKAQGYDPATFFAKTGFAGGHEQGVVAVLNKQYDAAATWSSAIGDESKGYSSGNLAKMVQKGALNMKDIVILWKSSLIPNGPELVRKALPADFKAEYAKVLFDLPKSDKTCFDAIEGGDFADFAPIPAGFYDTVIRMRQEQDAGRRKS</sequence>
<comment type="similarity">
    <text evidence="1">Belongs to the phosphate/phosphite/phosphonate binding protein family.</text>
</comment>
<dbReference type="AlphaFoldDB" id="A0A212RZH3"/>
<dbReference type="GO" id="GO:0055085">
    <property type="term" value="P:transmembrane transport"/>
    <property type="evidence" value="ECO:0007669"/>
    <property type="project" value="InterPro"/>
</dbReference>
<dbReference type="Gene3D" id="3.40.190.10">
    <property type="entry name" value="Periplasmic binding protein-like II"/>
    <property type="match status" value="2"/>
</dbReference>
<dbReference type="SUPFAM" id="SSF53850">
    <property type="entry name" value="Periplasmic binding protein-like II"/>
    <property type="match status" value="1"/>
</dbReference>
<organism evidence="4 5">
    <name type="scientific">Arboricoccus pini</name>
    <dbReference type="NCBI Taxonomy" id="1963835"/>
    <lineage>
        <taxon>Bacteria</taxon>
        <taxon>Pseudomonadati</taxon>
        <taxon>Pseudomonadota</taxon>
        <taxon>Alphaproteobacteria</taxon>
        <taxon>Geminicoccales</taxon>
        <taxon>Geminicoccaceae</taxon>
        <taxon>Arboricoccus</taxon>
    </lineage>
</organism>
<dbReference type="Proteomes" id="UP000197065">
    <property type="component" value="Unassembled WGS sequence"/>
</dbReference>
<dbReference type="EMBL" id="FYEH01000018">
    <property type="protein sequence ID" value="SNB78208.1"/>
    <property type="molecule type" value="Genomic_DNA"/>
</dbReference>
<dbReference type="InterPro" id="IPR017797">
    <property type="entry name" value="Phosphnate-bd"/>
</dbReference>